<dbReference type="SUPFAM" id="SSF48403">
    <property type="entry name" value="Ankyrin repeat"/>
    <property type="match status" value="1"/>
</dbReference>
<sequence>MVLEHKSPSALARGAVREESLEQAMRFAYKPPDMLKNSAATASVRRRASESSSEGEDSGHRSESPSSPRSRASRIAQKRLERCGKRAEATPKTAQRPDKAQHKAPPVEGDPVSRLKNESALHEAGASLEAAGHLRDENTHLKRQLASAEARASALAFELRNLRIQNDLLSRTPPIMTSTTAEDHITCQEGVAPRLDYREDSALQSELLLAAGWDMRKRTYVRPDAEVVELLLNGNPQLNRNCRSNQGMTPLGYASWHGDEHTILVLLEGGADVNAENIDKTTPLHMTIFNHQVWAAALLMANGAGCDESHREKSPIPSSSQ</sequence>
<dbReference type="InterPro" id="IPR002110">
    <property type="entry name" value="Ankyrin_rpt"/>
</dbReference>
<dbReference type="Proteomes" id="UP001515480">
    <property type="component" value="Unassembled WGS sequence"/>
</dbReference>
<dbReference type="SMART" id="SM00248">
    <property type="entry name" value="ANK"/>
    <property type="match status" value="2"/>
</dbReference>
<dbReference type="InterPro" id="IPR036770">
    <property type="entry name" value="Ankyrin_rpt-contain_sf"/>
</dbReference>
<dbReference type="Pfam" id="PF12796">
    <property type="entry name" value="Ank_2"/>
    <property type="match status" value="1"/>
</dbReference>
<organism evidence="6 7">
    <name type="scientific">Prymnesium parvum</name>
    <name type="common">Toxic golden alga</name>
    <dbReference type="NCBI Taxonomy" id="97485"/>
    <lineage>
        <taxon>Eukaryota</taxon>
        <taxon>Haptista</taxon>
        <taxon>Haptophyta</taxon>
        <taxon>Prymnesiophyceae</taxon>
        <taxon>Prymnesiales</taxon>
        <taxon>Prymnesiaceae</taxon>
        <taxon>Prymnesium</taxon>
    </lineage>
</organism>
<feature type="region of interest" description="Disordered" evidence="5">
    <location>
        <begin position="27"/>
        <end position="120"/>
    </location>
</feature>
<evidence type="ECO:0000256" key="5">
    <source>
        <dbReference type="SAM" id="MobiDB-lite"/>
    </source>
</evidence>
<evidence type="ECO:0000313" key="7">
    <source>
        <dbReference type="Proteomes" id="UP001515480"/>
    </source>
</evidence>
<keyword evidence="7" id="KW-1185">Reference proteome</keyword>
<keyword evidence="4" id="KW-0175">Coiled coil</keyword>
<reference evidence="6 7" key="1">
    <citation type="journal article" date="2024" name="Science">
        <title>Giant polyketide synthase enzymes in the biosynthesis of giant marine polyether toxins.</title>
        <authorList>
            <person name="Fallon T.R."/>
            <person name="Shende V.V."/>
            <person name="Wierzbicki I.H."/>
            <person name="Pendleton A.L."/>
            <person name="Watervoot N.F."/>
            <person name="Auber R.P."/>
            <person name="Gonzalez D.J."/>
            <person name="Wisecaver J.H."/>
            <person name="Moore B.S."/>
        </authorList>
    </citation>
    <scope>NUCLEOTIDE SEQUENCE [LARGE SCALE GENOMIC DNA]</scope>
    <source>
        <strain evidence="6 7">12B1</strain>
    </source>
</reference>
<evidence type="ECO:0000256" key="2">
    <source>
        <dbReference type="ARBA" id="ARBA00023043"/>
    </source>
</evidence>
<dbReference type="Gene3D" id="1.25.40.20">
    <property type="entry name" value="Ankyrin repeat-containing domain"/>
    <property type="match status" value="1"/>
</dbReference>
<dbReference type="PANTHER" id="PTHR24189">
    <property type="entry name" value="MYOTROPHIN"/>
    <property type="match status" value="1"/>
</dbReference>
<keyword evidence="2 3" id="KW-0040">ANK repeat</keyword>
<comment type="caution">
    <text evidence="6">The sequence shown here is derived from an EMBL/GenBank/DDBJ whole genome shotgun (WGS) entry which is preliminary data.</text>
</comment>
<evidence type="ECO:0000256" key="4">
    <source>
        <dbReference type="SAM" id="Coils"/>
    </source>
</evidence>
<feature type="compositionally biased region" description="Basic and acidic residues" evidence="5">
    <location>
        <begin position="111"/>
        <end position="120"/>
    </location>
</feature>
<dbReference type="AlphaFoldDB" id="A0AB34K6R6"/>
<dbReference type="PROSITE" id="PS50088">
    <property type="entry name" value="ANK_REPEAT"/>
    <property type="match status" value="1"/>
</dbReference>
<protein>
    <submittedName>
        <fullName evidence="6">Uncharacterized protein</fullName>
    </submittedName>
</protein>
<dbReference type="PROSITE" id="PS50297">
    <property type="entry name" value="ANK_REP_REGION"/>
    <property type="match status" value="1"/>
</dbReference>
<dbReference type="EMBL" id="JBGBPQ010000001">
    <property type="protein sequence ID" value="KAL1529965.1"/>
    <property type="molecule type" value="Genomic_DNA"/>
</dbReference>
<dbReference type="InterPro" id="IPR050745">
    <property type="entry name" value="Multifunctional_regulatory"/>
</dbReference>
<keyword evidence="1" id="KW-0677">Repeat</keyword>
<evidence type="ECO:0000256" key="3">
    <source>
        <dbReference type="PROSITE-ProRule" id="PRU00023"/>
    </source>
</evidence>
<feature type="compositionally biased region" description="Basic and acidic residues" evidence="5">
    <location>
        <begin position="78"/>
        <end position="101"/>
    </location>
</feature>
<feature type="coiled-coil region" evidence="4">
    <location>
        <begin position="131"/>
        <end position="165"/>
    </location>
</feature>
<feature type="compositionally biased region" description="Low complexity" evidence="5">
    <location>
        <begin position="64"/>
        <end position="74"/>
    </location>
</feature>
<evidence type="ECO:0000256" key="1">
    <source>
        <dbReference type="ARBA" id="ARBA00022737"/>
    </source>
</evidence>
<accession>A0AB34K6R6</accession>
<feature type="repeat" description="ANK" evidence="3">
    <location>
        <begin position="246"/>
        <end position="278"/>
    </location>
</feature>
<evidence type="ECO:0000313" key="6">
    <source>
        <dbReference type="EMBL" id="KAL1529965.1"/>
    </source>
</evidence>
<gene>
    <name evidence="6" type="ORF">AB1Y20_000892</name>
</gene>
<name>A0AB34K6R6_PRYPA</name>
<proteinExistence type="predicted"/>